<dbReference type="PANTHER" id="PTHR11228">
    <property type="entry name" value="RADICAL SAM DOMAIN PROTEIN"/>
    <property type="match status" value="1"/>
</dbReference>
<dbReference type="InterPro" id="IPR058240">
    <property type="entry name" value="rSAM_sf"/>
</dbReference>
<dbReference type="InterPro" id="IPR050377">
    <property type="entry name" value="Radical_SAM_PqqE_MftC-like"/>
</dbReference>
<dbReference type="GO" id="GO:0046872">
    <property type="term" value="F:metal ion binding"/>
    <property type="evidence" value="ECO:0007669"/>
    <property type="project" value="UniProtKB-KW"/>
</dbReference>
<evidence type="ECO:0000256" key="5">
    <source>
        <dbReference type="ARBA" id="ARBA00023004"/>
    </source>
</evidence>
<dbReference type="InterPro" id="IPR034391">
    <property type="entry name" value="AdoMet-like_SPASM_containing"/>
</dbReference>
<keyword evidence="2" id="KW-0004">4Fe-4S</keyword>
<gene>
    <name evidence="9" type="ORF">GJ688_11760</name>
</gene>
<dbReference type="Proteomes" id="UP000430670">
    <property type="component" value="Unassembled WGS sequence"/>
</dbReference>
<dbReference type="AlphaFoldDB" id="A0A6I3SL71"/>
<evidence type="ECO:0000256" key="1">
    <source>
        <dbReference type="ARBA" id="ARBA00001966"/>
    </source>
</evidence>
<evidence type="ECO:0000256" key="6">
    <source>
        <dbReference type="ARBA" id="ARBA00023014"/>
    </source>
</evidence>
<evidence type="ECO:0000313" key="9">
    <source>
        <dbReference type="EMBL" id="MTV49650.1"/>
    </source>
</evidence>
<dbReference type="CDD" id="cd21109">
    <property type="entry name" value="SPASM"/>
    <property type="match status" value="1"/>
</dbReference>
<feature type="coiled-coil region" evidence="7">
    <location>
        <begin position="202"/>
        <end position="229"/>
    </location>
</feature>
<protein>
    <submittedName>
        <fullName evidence="9">Radical SAM protein</fullName>
    </submittedName>
</protein>
<evidence type="ECO:0000313" key="10">
    <source>
        <dbReference type="Proteomes" id="UP000430670"/>
    </source>
</evidence>
<organism evidence="9 10">
    <name type="scientific">Heliobacterium mobile</name>
    <name type="common">Heliobacillus mobilis</name>
    <dbReference type="NCBI Taxonomy" id="28064"/>
    <lineage>
        <taxon>Bacteria</taxon>
        <taxon>Bacillati</taxon>
        <taxon>Bacillota</taxon>
        <taxon>Clostridia</taxon>
        <taxon>Eubacteriales</taxon>
        <taxon>Heliobacteriaceae</taxon>
        <taxon>Heliobacterium</taxon>
    </lineage>
</organism>
<comment type="caution">
    <text evidence="9">The sequence shown here is derived from an EMBL/GenBank/DDBJ whole genome shotgun (WGS) entry which is preliminary data.</text>
</comment>
<dbReference type="Pfam" id="PF13186">
    <property type="entry name" value="SPASM"/>
    <property type="match status" value="1"/>
</dbReference>
<accession>A0A6I3SL71</accession>
<keyword evidence="10" id="KW-1185">Reference proteome</keyword>
<keyword evidence="6" id="KW-0411">Iron-sulfur</keyword>
<evidence type="ECO:0000256" key="7">
    <source>
        <dbReference type="SAM" id="Coils"/>
    </source>
</evidence>
<name>A0A6I3SL71_HELMO</name>
<dbReference type="SFLD" id="SFLDG01387">
    <property type="entry name" value="BtrN-like_SPASM_domain_contain"/>
    <property type="match status" value="1"/>
</dbReference>
<dbReference type="SFLD" id="SFLDS00029">
    <property type="entry name" value="Radical_SAM"/>
    <property type="match status" value="1"/>
</dbReference>
<keyword evidence="5" id="KW-0408">Iron</keyword>
<dbReference type="PROSITE" id="PS51918">
    <property type="entry name" value="RADICAL_SAM"/>
    <property type="match status" value="1"/>
</dbReference>
<evidence type="ECO:0000256" key="3">
    <source>
        <dbReference type="ARBA" id="ARBA00022691"/>
    </source>
</evidence>
<dbReference type="GO" id="GO:0003824">
    <property type="term" value="F:catalytic activity"/>
    <property type="evidence" value="ECO:0007669"/>
    <property type="project" value="InterPro"/>
</dbReference>
<dbReference type="GO" id="GO:0051536">
    <property type="term" value="F:iron-sulfur cluster binding"/>
    <property type="evidence" value="ECO:0007669"/>
    <property type="project" value="UniProtKB-KW"/>
</dbReference>
<dbReference type="CDD" id="cd01335">
    <property type="entry name" value="Radical_SAM"/>
    <property type="match status" value="1"/>
</dbReference>
<dbReference type="InterPro" id="IPR007197">
    <property type="entry name" value="rSAM"/>
</dbReference>
<evidence type="ECO:0000259" key="8">
    <source>
        <dbReference type="PROSITE" id="PS51918"/>
    </source>
</evidence>
<sequence length="316" mass="35892">MMSMNLADGPVHAHIEPTTICNLRCHSCINHALPKARRGVMSLEDYKRVLDAIPTLNDVSLIGLGEPFTHPDILQMALETRSRNIVVRTVTNGMLLQRFDRQLILESFDELVFSIDGASPMVLESLREGSDWELFIENLSALHETKKQKKLKTPITSNTVLSDKNLGEVPGIFELALRFGFSKLRFVFAVDTVGTDTGSTNMQEKRKDIEALKIRDEKLESELREQIESLSRKYGLPASFSGSQPYAPNCWWPIRGVYVTFDGFVTPCCLRMDPEVIHFGNLFNESFLSIWNGERYRGFRQTFQEKQVPAICRSCP</sequence>
<feature type="domain" description="Radical SAM core" evidence="8">
    <location>
        <begin position="7"/>
        <end position="237"/>
    </location>
</feature>
<dbReference type="InterPro" id="IPR023885">
    <property type="entry name" value="4Fe4S-binding_SPASM_dom"/>
</dbReference>
<keyword evidence="7" id="KW-0175">Coiled coil</keyword>
<proteinExistence type="predicted"/>
<keyword evidence="3" id="KW-0949">S-adenosyl-L-methionine</keyword>
<reference evidence="9 10" key="1">
    <citation type="submission" date="2019-11" db="EMBL/GenBank/DDBJ databases">
        <title>Whole-genome sequence of a the green, strictly anaerobic photosynthetic bacterium Heliobacillus mobilis DSM 6151.</title>
        <authorList>
            <person name="Kyndt J.A."/>
            <person name="Meyer T.E."/>
        </authorList>
    </citation>
    <scope>NUCLEOTIDE SEQUENCE [LARGE SCALE GENOMIC DNA]</scope>
    <source>
        <strain evidence="9 10">DSM 6151</strain>
    </source>
</reference>
<dbReference type="SUPFAM" id="SSF102114">
    <property type="entry name" value="Radical SAM enzymes"/>
    <property type="match status" value="1"/>
</dbReference>
<dbReference type="InterPro" id="IPR013785">
    <property type="entry name" value="Aldolase_TIM"/>
</dbReference>
<keyword evidence="4" id="KW-0479">Metal-binding</keyword>
<comment type="cofactor">
    <cofactor evidence="1">
        <name>[4Fe-4S] cluster</name>
        <dbReference type="ChEBI" id="CHEBI:49883"/>
    </cofactor>
</comment>
<dbReference type="Pfam" id="PF04055">
    <property type="entry name" value="Radical_SAM"/>
    <property type="match status" value="1"/>
</dbReference>
<dbReference type="PANTHER" id="PTHR11228:SF7">
    <property type="entry name" value="PQQA PEPTIDE CYCLASE"/>
    <property type="match status" value="1"/>
</dbReference>
<evidence type="ECO:0000256" key="4">
    <source>
        <dbReference type="ARBA" id="ARBA00022723"/>
    </source>
</evidence>
<dbReference type="EMBL" id="WNKU01000013">
    <property type="protein sequence ID" value="MTV49650.1"/>
    <property type="molecule type" value="Genomic_DNA"/>
</dbReference>
<evidence type="ECO:0000256" key="2">
    <source>
        <dbReference type="ARBA" id="ARBA00022485"/>
    </source>
</evidence>
<dbReference type="SFLD" id="SFLDG01067">
    <property type="entry name" value="SPASM/twitch_domain_containing"/>
    <property type="match status" value="1"/>
</dbReference>
<dbReference type="Gene3D" id="3.20.20.70">
    <property type="entry name" value="Aldolase class I"/>
    <property type="match status" value="1"/>
</dbReference>
<dbReference type="OrthoDB" id="1740125at2"/>